<evidence type="ECO:0000313" key="10">
    <source>
        <dbReference type="Proteomes" id="UP001221757"/>
    </source>
</evidence>
<dbReference type="Pfam" id="PF00107">
    <property type="entry name" value="ADH_zinc_N"/>
    <property type="match status" value="1"/>
</dbReference>
<comment type="cofactor">
    <cofactor evidence="1 5">
        <name>Zn(2+)</name>
        <dbReference type="ChEBI" id="CHEBI:29105"/>
    </cofactor>
</comment>
<keyword evidence="3 5" id="KW-0862">Zinc</keyword>
<dbReference type="SUPFAM" id="SSF50129">
    <property type="entry name" value="GroES-like"/>
    <property type="match status" value="1"/>
</dbReference>
<evidence type="ECO:0000256" key="2">
    <source>
        <dbReference type="ARBA" id="ARBA00022723"/>
    </source>
</evidence>
<dbReference type="GO" id="GO:0008270">
    <property type="term" value="F:zinc ion binding"/>
    <property type="evidence" value="ECO:0007669"/>
    <property type="project" value="InterPro"/>
</dbReference>
<evidence type="ECO:0000259" key="8">
    <source>
        <dbReference type="Pfam" id="PF08240"/>
    </source>
</evidence>
<evidence type="ECO:0000256" key="6">
    <source>
        <dbReference type="SAM" id="MobiDB-lite"/>
    </source>
</evidence>
<dbReference type="InterPro" id="IPR011032">
    <property type="entry name" value="GroES-like_sf"/>
</dbReference>
<comment type="caution">
    <text evidence="9">The sequence shown here is derived from an EMBL/GenBank/DDBJ whole genome shotgun (WGS) entry which is preliminary data.</text>
</comment>
<dbReference type="InterPro" id="IPR036291">
    <property type="entry name" value="NAD(P)-bd_dom_sf"/>
</dbReference>
<feature type="domain" description="Alcohol dehydrogenase-like N-terminal" evidence="8">
    <location>
        <begin position="29"/>
        <end position="130"/>
    </location>
</feature>
<dbReference type="Pfam" id="PF08240">
    <property type="entry name" value="ADH_N"/>
    <property type="match status" value="1"/>
</dbReference>
<dbReference type="InterPro" id="IPR002328">
    <property type="entry name" value="ADH_Zn_CS"/>
</dbReference>
<gene>
    <name evidence="9" type="ORF">B0H17DRAFT_1213500</name>
</gene>
<dbReference type="InterPro" id="IPR047109">
    <property type="entry name" value="CAD-like"/>
</dbReference>
<organism evidence="9 10">
    <name type="scientific">Mycena rosella</name>
    <name type="common">Pink bonnet</name>
    <name type="synonym">Agaricus rosellus</name>
    <dbReference type="NCBI Taxonomy" id="1033263"/>
    <lineage>
        <taxon>Eukaryota</taxon>
        <taxon>Fungi</taxon>
        <taxon>Dikarya</taxon>
        <taxon>Basidiomycota</taxon>
        <taxon>Agaricomycotina</taxon>
        <taxon>Agaricomycetes</taxon>
        <taxon>Agaricomycetidae</taxon>
        <taxon>Agaricales</taxon>
        <taxon>Marasmiineae</taxon>
        <taxon>Mycenaceae</taxon>
        <taxon>Mycena</taxon>
    </lineage>
</organism>
<evidence type="ECO:0000256" key="1">
    <source>
        <dbReference type="ARBA" id="ARBA00001947"/>
    </source>
</evidence>
<dbReference type="InterPro" id="IPR013149">
    <property type="entry name" value="ADH-like_C"/>
</dbReference>
<keyword evidence="4" id="KW-0560">Oxidoreductase</keyword>
<dbReference type="Proteomes" id="UP001221757">
    <property type="component" value="Unassembled WGS sequence"/>
</dbReference>
<sequence>MSIEFTVFKGSASNGIVQATSRRALLTGTQVLVKITHSGICGTDEHYKHADMALGHEGVGTVEQLGERVKGLKVGTSSDGVTHTSRAATALIAWHDNFCTTAEMYGTANLDQGSFSSHAIWDASWLFKIPAGLSPEAAAPLMCGGATVFSVIDTYNIRPTDRVGVVGIGGLGHLAIQFLAKMGVRVVVFSSTEAKRAEALQLGAAEFYATAGAAVLDIGAPLDHLLVTTSFLPDWNIFLNVMNSMGHIYPLTVSGADLVIPAMPVVTRGLTIQGSSVASRAGQIKMLDFAALHGVNPIIERFPMSKEGIEEGMEKLREGGIRPGNQGSGSGLKNLKPEPA</sequence>
<dbReference type="GO" id="GO:0016616">
    <property type="term" value="F:oxidoreductase activity, acting on the CH-OH group of donors, NAD or NADP as acceptor"/>
    <property type="evidence" value="ECO:0007669"/>
    <property type="project" value="InterPro"/>
</dbReference>
<evidence type="ECO:0008006" key="11">
    <source>
        <dbReference type="Google" id="ProtNLM"/>
    </source>
</evidence>
<dbReference type="PROSITE" id="PS00065">
    <property type="entry name" value="D_2_HYDROXYACID_DH_1"/>
    <property type="match status" value="1"/>
</dbReference>
<dbReference type="Gene3D" id="3.40.50.720">
    <property type="entry name" value="NAD(P)-binding Rossmann-like Domain"/>
    <property type="match status" value="1"/>
</dbReference>
<dbReference type="EMBL" id="JARKIE010000289">
    <property type="protein sequence ID" value="KAJ7657520.1"/>
    <property type="molecule type" value="Genomic_DNA"/>
</dbReference>
<evidence type="ECO:0000259" key="7">
    <source>
        <dbReference type="Pfam" id="PF00107"/>
    </source>
</evidence>
<comment type="similarity">
    <text evidence="5">Belongs to the zinc-containing alcohol dehydrogenase family.</text>
</comment>
<dbReference type="SUPFAM" id="SSF51735">
    <property type="entry name" value="NAD(P)-binding Rossmann-fold domains"/>
    <property type="match status" value="1"/>
</dbReference>
<dbReference type="PANTHER" id="PTHR42683">
    <property type="entry name" value="ALDEHYDE REDUCTASE"/>
    <property type="match status" value="1"/>
</dbReference>
<name>A0AAD7CSE2_MYCRO</name>
<evidence type="ECO:0000256" key="5">
    <source>
        <dbReference type="RuleBase" id="RU361277"/>
    </source>
</evidence>
<keyword evidence="10" id="KW-1185">Reference proteome</keyword>
<keyword evidence="2 5" id="KW-0479">Metal-binding</keyword>
<dbReference type="FunFam" id="3.40.50.720:FF:000022">
    <property type="entry name" value="Cinnamyl alcohol dehydrogenase"/>
    <property type="match status" value="1"/>
</dbReference>
<evidence type="ECO:0000256" key="3">
    <source>
        <dbReference type="ARBA" id="ARBA00022833"/>
    </source>
</evidence>
<protein>
    <recommendedName>
        <fullName evidence="11">NADP-dependent alcohol dehydrogenase</fullName>
    </recommendedName>
</protein>
<feature type="region of interest" description="Disordered" evidence="6">
    <location>
        <begin position="315"/>
        <end position="340"/>
    </location>
</feature>
<dbReference type="InterPro" id="IPR013154">
    <property type="entry name" value="ADH-like_N"/>
</dbReference>
<dbReference type="Gene3D" id="3.90.180.10">
    <property type="entry name" value="Medium-chain alcohol dehydrogenases, catalytic domain"/>
    <property type="match status" value="1"/>
</dbReference>
<reference evidence="9" key="1">
    <citation type="submission" date="2023-03" db="EMBL/GenBank/DDBJ databases">
        <title>Massive genome expansion in bonnet fungi (Mycena s.s.) driven by repeated elements and novel gene families across ecological guilds.</title>
        <authorList>
            <consortium name="Lawrence Berkeley National Laboratory"/>
            <person name="Harder C.B."/>
            <person name="Miyauchi S."/>
            <person name="Viragh M."/>
            <person name="Kuo A."/>
            <person name="Thoen E."/>
            <person name="Andreopoulos B."/>
            <person name="Lu D."/>
            <person name="Skrede I."/>
            <person name="Drula E."/>
            <person name="Henrissat B."/>
            <person name="Morin E."/>
            <person name="Kohler A."/>
            <person name="Barry K."/>
            <person name="LaButti K."/>
            <person name="Morin E."/>
            <person name="Salamov A."/>
            <person name="Lipzen A."/>
            <person name="Mereny Z."/>
            <person name="Hegedus B."/>
            <person name="Baldrian P."/>
            <person name="Stursova M."/>
            <person name="Weitz H."/>
            <person name="Taylor A."/>
            <person name="Grigoriev I.V."/>
            <person name="Nagy L.G."/>
            <person name="Martin F."/>
            <person name="Kauserud H."/>
        </authorList>
    </citation>
    <scope>NUCLEOTIDE SEQUENCE</scope>
    <source>
        <strain evidence="9">CBHHK067</strain>
    </source>
</reference>
<dbReference type="InterPro" id="IPR029752">
    <property type="entry name" value="D-isomer_DH_CS1"/>
</dbReference>
<evidence type="ECO:0000313" key="9">
    <source>
        <dbReference type="EMBL" id="KAJ7657520.1"/>
    </source>
</evidence>
<dbReference type="PROSITE" id="PS00059">
    <property type="entry name" value="ADH_ZINC"/>
    <property type="match status" value="1"/>
</dbReference>
<evidence type="ECO:0000256" key="4">
    <source>
        <dbReference type="ARBA" id="ARBA00023002"/>
    </source>
</evidence>
<accession>A0AAD7CSE2</accession>
<proteinExistence type="inferred from homology"/>
<feature type="domain" description="Alcohol dehydrogenase-like C-terminal" evidence="7">
    <location>
        <begin position="170"/>
        <end position="289"/>
    </location>
</feature>
<dbReference type="AlphaFoldDB" id="A0AAD7CSE2"/>